<dbReference type="InterPro" id="IPR000504">
    <property type="entry name" value="RRM_dom"/>
</dbReference>
<dbReference type="InterPro" id="IPR012677">
    <property type="entry name" value="Nucleotide-bd_a/b_plait_sf"/>
</dbReference>
<dbReference type="OrthoDB" id="5970at2759"/>
<dbReference type="Proteomes" id="UP000646827">
    <property type="component" value="Unassembled WGS sequence"/>
</dbReference>
<sequence>YAFVEFEDPRDADDAFNEMHGRRIDGYTISVQWARNAPSASWRFDRGSSPGRRPRSPSPHRYGGRYGGGRPPMPPRGRSRSRSPYYGRGGRSPSPRGRSPPSYERRYDSRSRSPPPPLPRYPDDRYPFQPTTTAATTTTSRSRSPKPDSRLSRSLSPPLHPDSRQQSRSPPPAPPTITATTTE</sequence>
<evidence type="ECO:0000259" key="3">
    <source>
        <dbReference type="PROSITE" id="PS50102"/>
    </source>
</evidence>
<feature type="compositionally biased region" description="Low complexity" evidence="2">
    <location>
        <begin position="82"/>
        <end position="102"/>
    </location>
</feature>
<organism evidence="4 5">
    <name type="scientific">Circinella minor</name>
    <dbReference type="NCBI Taxonomy" id="1195481"/>
    <lineage>
        <taxon>Eukaryota</taxon>
        <taxon>Fungi</taxon>
        <taxon>Fungi incertae sedis</taxon>
        <taxon>Mucoromycota</taxon>
        <taxon>Mucoromycotina</taxon>
        <taxon>Mucoromycetes</taxon>
        <taxon>Mucorales</taxon>
        <taxon>Lichtheimiaceae</taxon>
        <taxon>Circinella</taxon>
    </lineage>
</organism>
<dbReference type="Gene3D" id="3.30.70.330">
    <property type="match status" value="1"/>
</dbReference>
<reference evidence="4 5" key="1">
    <citation type="submission" date="2020-12" db="EMBL/GenBank/DDBJ databases">
        <title>Metabolic potential, ecology and presence of endohyphal bacteria is reflected in genomic diversity of Mucoromycotina.</title>
        <authorList>
            <person name="Muszewska A."/>
            <person name="Okrasinska A."/>
            <person name="Steczkiewicz K."/>
            <person name="Drgas O."/>
            <person name="Orlowska M."/>
            <person name="Perlinska-Lenart U."/>
            <person name="Aleksandrzak-Piekarczyk T."/>
            <person name="Szatraj K."/>
            <person name="Zielenkiewicz U."/>
            <person name="Pilsyk S."/>
            <person name="Malc E."/>
            <person name="Mieczkowski P."/>
            <person name="Kruszewska J.S."/>
            <person name="Biernat P."/>
            <person name="Pawlowska J."/>
        </authorList>
    </citation>
    <scope>NUCLEOTIDE SEQUENCE [LARGE SCALE GENOMIC DNA]</scope>
    <source>
        <strain evidence="4 5">CBS 142.35</strain>
    </source>
</reference>
<feature type="non-terminal residue" evidence="4">
    <location>
        <position position="1"/>
    </location>
</feature>
<dbReference type="EMBL" id="JAEPRB010000786">
    <property type="protein sequence ID" value="KAG2212079.1"/>
    <property type="molecule type" value="Genomic_DNA"/>
</dbReference>
<dbReference type="PANTHER" id="PTHR48038:SF1">
    <property type="entry name" value="RIBONUCLEOPROTEIN RB97D"/>
    <property type="match status" value="1"/>
</dbReference>
<feature type="compositionally biased region" description="Low complexity" evidence="2">
    <location>
        <begin position="130"/>
        <end position="142"/>
    </location>
</feature>
<dbReference type="InterPro" id="IPR035979">
    <property type="entry name" value="RBD_domain_sf"/>
</dbReference>
<comment type="caution">
    <text evidence="4">The sequence shown here is derived from an EMBL/GenBank/DDBJ whole genome shotgun (WGS) entry which is preliminary data.</text>
</comment>
<proteinExistence type="predicted"/>
<name>A0A8H7VF04_9FUNG</name>
<keyword evidence="1" id="KW-0694">RNA-binding</keyword>
<feature type="domain" description="RRM" evidence="3">
    <location>
        <begin position="1"/>
        <end position="36"/>
    </location>
</feature>
<dbReference type="Pfam" id="PF00076">
    <property type="entry name" value="RRM_1"/>
    <property type="match status" value="1"/>
</dbReference>
<keyword evidence="5" id="KW-1185">Reference proteome</keyword>
<dbReference type="SUPFAM" id="SSF54928">
    <property type="entry name" value="RNA-binding domain, RBD"/>
    <property type="match status" value="1"/>
</dbReference>
<dbReference type="PROSITE" id="PS50102">
    <property type="entry name" value="RRM"/>
    <property type="match status" value="1"/>
</dbReference>
<evidence type="ECO:0000256" key="2">
    <source>
        <dbReference type="SAM" id="MobiDB-lite"/>
    </source>
</evidence>
<accession>A0A8H7VF04</accession>
<feature type="region of interest" description="Disordered" evidence="2">
    <location>
        <begin position="39"/>
        <end position="183"/>
    </location>
</feature>
<gene>
    <name evidence="4" type="ORF">INT45_013466</name>
</gene>
<evidence type="ECO:0000313" key="4">
    <source>
        <dbReference type="EMBL" id="KAG2212079.1"/>
    </source>
</evidence>
<dbReference type="PANTHER" id="PTHR48038">
    <property type="entry name" value="RIBONUCLEOPROTEIN RB97D"/>
    <property type="match status" value="1"/>
</dbReference>
<protein>
    <recommendedName>
        <fullName evidence="3">RRM domain-containing protein</fullName>
    </recommendedName>
</protein>
<evidence type="ECO:0000313" key="5">
    <source>
        <dbReference type="Proteomes" id="UP000646827"/>
    </source>
</evidence>
<dbReference type="GO" id="GO:0003723">
    <property type="term" value="F:RNA binding"/>
    <property type="evidence" value="ECO:0007669"/>
    <property type="project" value="UniProtKB-UniRule"/>
</dbReference>
<dbReference type="AlphaFoldDB" id="A0A8H7VF04"/>
<evidence type="ECO:0000256" key="1">
    <source>
        <dbReference type="PROSITE-ProRule" id="PRU00176"/>
    </source>
</evidence>